<feature type="transmembrane region" description="Helical" evidence="16">
    <location>
        <begin position="177"/>
        <end position="195"/>
    </location>
</feature>
<comment type="similarity">
    <text evidence="3 15">Belongs to the CDP-alcohol phosphatidyltransferase class-I family.</text>
</comment>
<dbReference type="PANTHER" id="PTHR14269">
    <property type="entry name" value="CDP-DIACYLGLYCEROL--GLYCEROL-3-PHOSPHATE 3-PHOSPHATIDYLTRANSFERASE-RELATED"/>
    <property type="match status" value="1"/>
</dbReference>
<dbReference type="GO" id="GO:0003882">
    <property type="term" value="F:CDP-diacylglycerol-serine O-phosphatidyltransferase activity"/>
    <property type="evidence" value="ECO:0007669"/>
    <property type="project" value="UniProtKB-EC"/>
</dbReference>
<comment type="subcellular location">
    <subcellularLocation>
        <location evidence="2">Endomembrane system</location>
        <topology evidence="2">Multi-pass membrane protein</topology>
    </subcellularLocation>
</comment>
<feature type="transmembrane region" description="Helical" evidence="16">
    <location>
        <begin position="91"/>
        <end position="109"/>
    </location>
</feature>
<evidence type="ECO:0000256" key="10">
    <source>
        <dbReference type="ARBA" id="ARBA00023098"/>
    </source>
</evidence>
<keyword evidence="10" id="KW-0443">Lipid metabolism</keyword>
<dbReference type="NCBIfam" id="TIGR00473">
    <property type="entry name" value="pssA"/>
    <property type="match status" value="1"/>
</dbReference>
<name>A0ABV7IT62_9RHOB</name>
<evidence type="ECO:0000313" key="18">
    <source>
        <dbReference type="Proteomes" id="UP001595547"/>
    </source>
</evidence>
<evidence type="ECO:0000256" key="12">
    <source>
        <dbReference type="ARBA" id="ARBA00023209"/>
    </source>
</evidence>
<evidence type="ECO:0000256" key="5">
    <source>
        <dbReference type="ARBA" id="ARBA00017171"/>
    </source>
</evidence>
<evidence type="ECO:0000256" key="2">
    <source>
        <dbReference type="ARBA" id="ARBA00004127"/>
    </source>
</evidence>
<accession>A0ABV7IT62</accession>
<feature type="transmembrane region" description="Helical" evidence="16">
    <location>
        <begin position="115"/>
        <end position="133"/>
    </location>
</feature>
<organism evidence="17 18">
    <name type="scientific">Cypionkella sinensis</name>
    <dbReference type="NCBI Taxonomy" id="1756043"/>
    <lineage>
        <taxon>Bacteria</taxon>
        <taxon>Pseudomonadati</taxon>
        <taxon>Pseudomonadota</taxon>
        <taxon>Alphaproteobacteria</taxon>
        <taxon>Rhodobacterales</taxon>
        <taxon>Paracoccaceae</taxon>
        <taxon>Cypionkella</taxon>
    </lineage>
</organism>
<dbReference type="Pfam" id="PF01066">
    <property type="entry name" value="CDP-OH_P_transf"/>
    <property type="match status" value="1"/>
</dbReference>
<reference evidence="18" key="1">
    <citation type="journal article" date="2019" name="Int. J. Syst. Evol. Microbiol.">
        <title>The Global Catalogue of Microorganisms (GCM) 10K type strain sequencing project: providing services to taxonomists for standard genome sequencing and annotation.</title>
        <authorList>
            <consortium name="The Broad Institute Genomics Platform"/>
            <consortium name="The Broad Institute Genome Sequencing Center for Infectious Disease"/>
            <person name="Wu L."/>
            <person name="Ma J."/>
        </authorList>
    </citation>
    <scope>NUCLEOTIDE SEQUENCE [LARGE SCALE GENOMIC DNA]</scope>
    <source>
        <strain evidence="18">KCTC 52039</strain>
    </source>
</reference>
<dbReference type="InterPro" id="IPR043130">
    <property type="entry name" value="CDP-OH_PTrfase_TM_dom"/>
</dbReference>
<evidence type="ECO:0000256" key="1">
    <source>
        <dbReference type="ARBA" id="ARBA00000287"/>
    </source>
</evidence>
<comment type="caution">
    <text evidence="17">The sequence shown here is derived from an EMBL/GenBank/DDBJ whole genome shotgun (WGS) entry which is preliminary data.</text>
</comment>
<dbReference type="Gene3D" id="1.20.120.1760">
    <property type="match status" value="1"/>
</dbReference>
<keyword evidence="9 16" id="KW-1133">Transmembrane helix</keyword>
<keyword evidence="11 16" id="KW-0472">Membrane</keyword>
<keyword evidence="13" id="KW-1208">Phospholipid metabolism</keyword>
<dbReference type="EMBL" id="JBHRTO010000001">
    <property type="protein sequence ID" value="MFC3179705.1"/>
    <property type="molecule type" value="Genomic_DNA"/>
</dbReference>
<dbReference type="RefSeq" id="WP_380071336.1">
    <property type="nucleotide sequence ID" value="NZ_JBHRTO010000001.1"/>
</dbReference>
<evidence type="ECO:0000256" key="6">
    <source>
        <dbReference type="ARBA" id="ARBA00022516"/>
    </source>
</evidence>
<evidence type="ECO:0000256" key="9">
    <source>
        <dbReference type="ARBA" id="ARBA00022989"/>
    </source>
</evidence>
<evidence type="ECO:0000256" key="15">
    <source>
        <dbReference type="RuleBase" id="RU003750"/>
    </source>
</evidence>
<feature type="transmembrane region" description="Helical" evidence="16">
    <location>
        <begin position="154"/>
        <end position="171"/>
    </location>
</feature>
<evidence type="ECO:0000256" key="3">
    <source>
        <dbReference type="ARBA" id="ARBA00010441"/>
    </source>
</evidence>
<feature type="transmembrane region" description="Helical" evidence="16">
    <location>
        <begin position="24"/>
        <end position="46"/>
    </location>
</feature>
<evidence type="ECO:0000256" key="14">
    <source>
        <dbReference type="ARBA" id="ARBA00032361"/>
    </source>
</evidence>
<evidence type="ECO:0000256" key="16">
    <source>
        <dbReference type="SAM" id="Phobius"/>
    </source>
</evidence>
<gene>
    <name evidence="17" type="primary">pssA</name>
    <name evidence="17" type="ORF">ACFOGH_01785</name>
</gene>
<comment type="catalytic activity">
    <reaction evidence="1">
        <text>a CDP-1,2-diacyl-sn-glycerol + L-serine = a 1,2-diacyl-sn-glycero-3-phospho-L-serine + CMP + H(+)</text>
        <dbReference type="Rhea" id="RHEA:16913"/>
        <dbReference type="ChEBI" id="CHEBI:15378"/>
        <dbReference type="ChEBI" id="CHEBI:33384"/>
        <dbReference type="ChEBI" id="CHEBI:57262"/>
        <dbReference type="ChEBI" id="CHEBI:58332"/>
        <dbReference type="ChEBI" id="CHEBI:60377"/>
        <dbReference type="EC" id="2.7.8.8"/>
    </reaction>
</comment>
<evidence type="ECO:0000256" key="7">
    <source>
        <dbReference type="ARBA" id="ARBA00022679"/>
    </source>
</evidence>
<sequence length="264" mass="28238">MTMPVGPAPVDPAPKNGRRPRKKLHIVQLIPNFMTVAALCAGLTAVRFAIEGRFGLAVALIIAAAVMDGLDGRLARFLKSESDMGAELDSLCDLVNFGVAPALITYLWALQGMRAEGWIACLIYAVACLLRLARFNIGNRQPDNDSNSFQGVPSPAGALLVMLPMFLAFAIDGGQPHATGLVALWMAIVGALMVGRFRTPSFKRATIYAENVSFVLLAFVGLVAALLTYPWTTLALVDCAYLCALAYSFIKKPRPANEQAGPEA</sequence>
<keyword evidence="12" id="KW-0594">Phospholipid biosynthesis</keyword>
<dbReference type="EC" id="2.7.8.8" evidence="4"/>
<protein>
    <recommendedName>
        <fullName evidence="5">CDP-diacylglycerol--serine O-phosphatidyltransferase</fullName>
        <ecNumber evidence="4">2.7.8.8</ecNumber>
    </recommendedName>
    <alternativeName>
        <fullName evidence="14">Phosphatidylserine synthase</fullName>
    </alternativeName>
</protein>
<proteinExistence type="inferred from homology"/>
<keyword evidence="18" id="KW-1185">Reference proteome</keyword>
<evidence type="ECO:0000256" key="11">
    <source>
        <dbReference type="ARBA" id="ARBA00023136"/>
    </source>
</evidence>
<evidence type="ECO:0000313" key="17">
    <source>
        <dbReference type="EMBL" id="MFC3179705.1"/>
    </source>
</evidence>
<feature type="transmembrane region" description="Helical" evidence="16">
    <location>
        <begin position="207"/>
        <end position="227"/>
    </location>
</feature>
<dbReference type="InterPro" id="IPR004533">
    <property type="entry name" value="CDP-diaglyc--ser_O-PTrfase"/>
</dbReference>
<dbReference type="Proteomes" id="UP001595547">
    <property type="component" value="Unassembled WGS sequence"/>
</dbReference>
<keyword evidence="6" id="KW-0444">Lipid biosynthesis</keyword>
<dbReference type="InterPro" id="IPR050324">
    <property type="entry name" value="CDP-alcohol_PTase-I"/>
</dbReference>
<evidence type="ECO:0000256" key="8">
    <source>
        <dbReference type="ARBA" id="ARBA00022692"/>
    </source>
</evidence>
<dbReference type="InterPro" id="IPR048254">
    <property type="entry name" value="CDP_ALCOHOL_P_TRANSF_CS"/>
</dbReference>
<dbReference type="InterPro" id="IPR000462">
    <property type="entry name" value="CDP-OH_P_trans"/>
</dbReference>
<evidence type="ECO:0000256" key="4">
    <source>
        <dbReference type="ARBA" id="ARBA00013174"/>
    </source>
</evidence>
<keyword evidence="8 16" id="KW-0812">Transmembrane</keyword>
<feature type="transmembrane region" description="Helical" evidence="16">
    <location>
        <begin position="52"/>
        <end position="70"/>
    </location>
</feature>
<keyword evidence="7 15" id="KW-0808">Transferase</keyword>
<evidence type="ECO:0000256" key="13">
    <source>
        <dbReference type="ARBA" id="ARBA00023264"/>
    </source>
</evidence>
<dbReference type="PROSITE" id="PS00379">
    <property type="entry name" value="CDP_ALCOHOL_P_TRANSF"/>
    <property type="match status" value="1"/>
</dbReference>
<dbReference type="PANTHER" id="PTHR14269:SF61">
    <property type="entry name" value="CDP-DIACYLGLYCEROL--SERINE O-PHOSPHATIDYLTRANSFERASE"/>
    <property type="match status" value="1"/>
</dbReference>